<evidence type="ECO:0000256" key="1">
    <source>
        <dbReference type="ARBA" id="ARBA00010424"/>
    </source>
</evidence>
<evidence type="ECO:0000313" key="3">
    <source>
        <dbReference type="EMBL" id="OUM84801.1"/>
    </source>
</evidence>
<reference evidence="4" key="1">
    <citation type="submission" date="2016-06" db="EMBL/GenBank/DDBJ databases">
        <authorList>
            <person name="Nascimento L."/>
            <person name="Pereira R.V."/>
            <person name="Martins L.F."/>
            <person name="Quaggio R.B."/>
            <person name="Silva A.M."/>
            <person name="Setubal J.C."/>
        </authorList>
    </citation>
    <scope>NUCLEOTIDE SEQUENCE [LARGE SCALE GENOMIC DNA]</scope>
</reference>
<dbReference type="Pfam" id="PF02679">
    <property type="entry name" value="ComA"/>
    <property type="match status" value="1"/>
</dbReference>
<dbReference type="SUPFAM" id="SSF102110">
    <property type="entry name" value="(2r)-phospho-3-sulfolactate synthase ComA"/>
    <property type="match status" value="1"/>
</dbReference>
<evidence type="ECO:0000256" key="2">
    <source>
        <dbReference type="SAM" id="MobiDB-lite"/>
    </source>
</evidence>
<name>A0A1Y3PBS5_9BACI</name>
<evidence type="ECO:0008006" key="5">
    <source>
        <dbReference type="Google" id="ProtNLM"/>
    </source>
</evidence>
<protein>
    <recommendedName>
        <fullName evidence="5">Phosphosulfolactate synthase</fullName>
    </recommendedName>
</protein>
<accession>A0A1Y3PBS5</accession>
<dbReference type="EMBL" id="LZRT01000120">
    <property type="protein sequence ID" value="OUM84801.1"/>
    <property type="molecule type" value="Genomic_DNA"/>
</dbReference>
<feature type="region of interest" description="Disordered" evidence="2">
    <location>
        <begin position="1"/>
        <end position="20"/>
    </location>
</feature>
<evidence type="ECO:0000313" key="4">
    <source>
        <dbReference type="Proteomes" id="UP000196475"/>
    </source>
</evidence>
<proteinExistence type="inferred from homology"/>
<organism evidence="3 4">
    <name type="scientific">Bacillus thermozeamaize</name>
    <dbReference type="NCBI Taxonomy" id="230954"/>
    <lineage>
        <taxon>Bacteria</taxon>
        <taxon>Bacillati</taxon>
        <taxon>Bacillota</taxon>
        <taxon>Bacilli</taxon>
        <taxon>Bacillales</taxon>
        <taxon>Bacillaceae</taxon>
        <taxon>Bacillus</taxon>
    </lineage>
</organism>
<dbReference type="Proteomes" id="UP000196475">
    <property type="component" value="Unassembled WGS sequence"/>
</dbReference>
<gene>
    <name evidence="3" type="ORF">BAA01_07670</name>
</gene>
<dbReference type="PANTHER" id="PTHR48413">
    <property type="match status" value="1"/>
</dbReference>
<comment type="caution">
    <text evidence="3">The sequence shown here is derived from an EMBL/GenBank/DDBJ whole genome shotgun (WGS) entry which is preliminary data.</text>
</comment>
<dbReference type="AlphaFoldDB" id="A0A1Y3PBS5"/>
<dbReference type="InterPro" id="IPR036112">
    <property type="entry name" value="ComA_synth_sf"/>
</dbReference>
<dbReference type="InterPro" id="IPR013785">
    <property type="entry name" value="Aldolase_TIM"/>
</dbReference>
<dbReference type="PANTHER" id="PTHR48413:SF1">
    <property type="entry name" value="PROTEIN HEAT-STRESS-ASSOCIATED 32"/>
    <property type="match status" value="1"/>
</dbReference>
<dbReference type="Gene3D" id="3.20.20.70">
    <property type="entry name" value="Aldolase class I"/>
    <property type="match status" value="1"/>
</dbReference>
<sequence length="272" mass="30583">MAALHSQLEDPSQTRAAKPRTTGLTMVIDTGIGQLTYQDMVETAGRYIDFIKLGFGTSALYSPEQLAAKVAYGRQHGIVVYPGGTLLEVALAQGLEEEYFRFVTTIGFPLIEISDGTIDLPLKMRKRLIREAQERGLFVITEYGKKAEGRQIEAAHLQEVVEMDWDCGALFTIVEGRESGKGVGVFDQHGQSDDRLVREIVGILSQPERLIWEAPRKEQQIYFLKTLGRQVNLGNISIQDIYSLESLRRGLRADTFLSNRQPDVLIPEYDYQ</sequence>
<dbReference type="InterPro" id="IPR003830">
    <property type="entry name" value="ComA_synth"/>
</dbReference>
<comment type="similarity">
    <text evidence="1">Belongs to the phosphosulfolactate synthase family.</text>
</comment>